<dbReference type="InterPro" id="IPR039422">
    <property type="entry name" value="MarR/SlyA-like"/>
</dbReference>
<dbReference type="OrthoDB" id="7875071at2"/>
<dbReference type="GO" id="GO:0003700">
    <property type="term" value="F:DNA-binding transcription factor activity"/>
    <property type="evidence" value="ECO:0007669"/>
    <property type="project" value="InterPro"/>
</dbReference>
<dbReference type="InterPro" id="IPR036390">
    <property type="entry name" value="WH_DNA-bd_sf"/>
</dbReference>
<comment type="caution">
    <text evidence="3">The sequence shown here is derived from an EMBL/GenBank/DDBJ whole genome shotgun (WGS) entry which is preliminary data.</text>
</comment>
<dbReference type="AlphaFoldDB" id="A0A3M0CPH7"/>
<dbReference type="Gene3D" id="1.10.10.10">
    <property type="entry name" value="Winged helix-like DNA-binding domain superfamily/Winged helix DNA-binding domain"/>
    <property type="match status" value="1"/>
</dbReference>
<evidence type="ECO:0000313" key="3">
    <source>
        <dbReference type="EMBL" id="RMB08676.1"/>
    </source>
</evidence>
<gene>
    <name evidence="3" type="ORF">BXY39_1312</name>
</gene>
<organism evidence="3 4">
    <name type="scientific">Eilatimonas milleporae</name>
    <dbReference type="NCBI Taxonomy" id="911205"/>
    <lineage>
        <taxon>Bacteria</taxon>
        <taxon>Pseudomonadati</taxon>
        <taxon>Pseudomonadota</taxon>
        <taxon>Alphaproteobacteria</taxon>
        <taxon>Kordiimonadales</taxon>
        <taxon>Kordiimonadaceae</taxon>
        <taxon>Eilatimonas</taxon>
    </lineage>
</organism>
<dbReference type="SUPFAM" id="SSF46785">
    <property type="entry name" value="Winged helix' DNA-binding domain"/>
    <property type="match status" value="1"/>
</dbReference>
<proteinExistence type="predicted"/>
<dbReference type="InterPro" id="IPR000835">
    <property type="entry name" value="HTH_MarR-typ"/>
</dbReference>
<evidence type="ECO:0000259" key="2">
    <source>
        <dbReference type="SMART" id="SM00347"/>
    </source>
</evidence>
<feature type="region of interest" description="Disordered" evidence="1">
    <location>
        <begin position="185"/>
        <end position="218"/>
    </location>
</feature>
<dbReference type="PANTHER" id="PTHR33164:SF57">
    <property type="entry name" value="MARR-FAMILY TRANSCRIPTIONAL REGULATOR"/>
    <property type="match status" value="1"/>
</dbReference>
<protein>
    <submittedName>
        <fullName evidence="3">MarR family transcriptional regulator</fullName>
    </submittedName>
</protein>
<keyword evidence="4" id="KW-1185">Reference proteome</keyword>
<dbReference type="Pfam" id="PF12802">
    <property type="entry name" value="MarR_2"/>
    <property type="match status" value="1"/>
</dbReference>
<dbReference type="EMBL" id="REFR01000010">
    <property type="protein sequence ID" value="RMB08676.1"/>
    <property type="molecule type" value="Genomic_DNA"/>
</dbReference>
<accession>A0A3M0CPH7</accession>
<dbReference type="InParanoid" id="A0A3M0CPH7"/>
<dbReference type="SMART" id="SM00347">
    <property type="entry name" value="HTH_MARR"/>
    <property type="match status" value="1"/>
</dbReference>
<reference evidence="3 4" key="1">
    <citation type="submission" date="2018-10" db="EMBL/GenBank/DDBJ databases">
        <title>Genomic Encyclopedia of Archaeal and Bacterial Type Strains, Phase II (KMG-II): from individual species to whole genera.</title>
        <authorList>
            <person name="Goeker M."/>
        </authorList>
    </citation>
    <scope>NUCLEOTIDE SEQUENCE [LARGE SCALE GENOMIC DNA]</scope>
    <source>
        <strain evidence="3 4">DSM 25217</strain>
    </source>
</reference>
<name>A0A3M0CPH7_9PROT</name>
<sequence>MEHMKNRYAENLLGAVALGLADAMTRDAALCAEDGAAVPAALVSIGAAPGLSIGMLAHTLALSHSATVRVVAGLVRRRLVIRRPGMDRRTAALYLTPRGLARRDAVLGGRRRVLAQVLDALPPAGRSELSDLLETMLETLLEIPATERTAGGPICRLCDRTVCLPALCPMTDRGINTGVHIHPAGHATTKGGRTDGTQAPRPAGTAGITAPADRGRTP</sequence>
<evidence type="ECO:0000256" key="1">
    <source>
        <dbReference type="SAM" id="MobiDB-lite"/>
    </source>
</evidence>
<dbReference type="PANTHER" id="PTHR33164">
    <property type="entry name" value="TRANSCRIPTIONAL REGULATOR, MARR FAMILY"/>
    <property type="match status" value="1"/>
</dbReference>
<evidence type="ECO:0000313" key="4">
    <source>
        <dbReference type="Proteomes" id="UP000271227"/>
    </source>
</evidence>
<dbReference type="Proteomes" id="UP000271227">
    <property type="component" value="Unassembled WGS sequence"/>
</dbReference>
<feature type="domain" description="HTH marR-type" evidence="2">
    <location>
        <begin position="28"/>
        <end position="126"/>
    </location>
</feature>
<dbReference type="InterPro" id="IPR036388">
    <property type="entry name" value="WH-like_DNA-bd_sf"/>
</dbReference>
<dbReference type="GO" id="GO:0006950">
    <property type="term" value="P:response to stress"/>
    <property type="evidence" value="ECO:0007669"/>
    <property type="project" value="TreeGrafter"/>
</dbReference>